<dbReference type="SMART" id="SM00710">
    <property type="entry name" value="PbH1"/>
    <property type="match status" value="17"/>
</dbReference>
<gene>
    <name evidence="14" type="ORF">CINCED_3A021775</name>
</gene>
<organism evidence="14 15">
    <name type="scientific">Cinara cedri</name>
    <dbReference type="NCBI Taxonomy" id="506608"/>
    <lineage>
        <taxon>Eukaryota</taxon>
        <taxon>Metazoa</taxon>
        <taxon>Ecdysozoa</taxon>
        <taxon>Arthropoda</taxon>
        <taxon>Hexapoda</taxon>
        <taxon>Insecta</taxon>
        <taxon>Pterygota</taxon>
        <taxon>Neoptera</taxon>
        <taxon>Paraneoptera</taxon>
        <taxon>Hemiptera</taxon>
        <taxon>Sternorrhyncha</taxon>
        <taxon>Aphidomorpha</taxon>
        <taxon>Aphidoidea</taxon>
        <taxon>Aphididae</taxon>
        <taxon>Lachninae</taxon>
        <taxon>Cinara</taxon>
    </lineage>
</organism>
<evidence type="ECO:0000256" key="2">
    <source>
        <dbReference type="ARBA" id="ARBA00022692"/>
    </source>
</evidence>
<evidence type="ECO:0000256" key="8">
    <source>
        <dbReference type="ARBA" id="ARBA00023180"/>
    </source>
</evidence>
<keyword evidence="3 12" id="KW-0732">Signal</keyword>
<dbReference type="PRINTS" id="PR00258">
    <property type="entry name" value="SPERACTRCPTR"/>
</dbReference>
<feature type="disulfide bond" evidence="9">
    <location>
        <begin position="1858"/>
        <end position="1868"/>
    </location>
</feature>
<dbReference type="FunFam" id="3.10.250.10:FF:000016">
    <property type="entry name" value="Scavenger receptor cysteine-rich protein type 12"/>
    <property type="match status" value="1"/>
</dbReference>
<evidence type="ECO:0000256" key="12">
    <source>
        <dbReference type="SAM" id="SignalP"/>
    </source>
</evidence>
<name>A0A5E4MKU4_9HEMI</name>
<dbReference type="GO" id="GO:0016020">
    <property type="term" value="C:membrane"/>
    <property type="evidence" value="ECO:0007669"/>
    <property type="project" value="UniProtKB-SubCell"/>
</dbReference>
<keyword evidence="8" id="KW-0325">Glycoprotein</keyword>
<dbReference type="Gene3D" id="3.10.250.10">
    <property type="entry name" value="SRCR-like domain"/>
    <property type="match status" value="3"/>
</dbReference>
<dbReference type="Gene3D" id="3.10.100.10">
    <property type="entry name" value="Mannose-Binding Protein A, subunit A"/>
    <property type="match status" value="1"/>
</dbReference>
<dbReference type="OrthoDB" id="536948at2759"/>
<dbReference type="InterPro" id="IPR006626">
    <property type="entry name" value="PbH1"/>
</dbReference>
<dbReference type="SUPFAM" id="SSF56436">
    <property type="entry name" value="C-type lectin-like"/>
    <property type="match status" value="1"/>
</dbReference>
<dbReference type="SMART" id="SM00202">
    <property type="entry name" value="SR"/>
    <property type="match status" value="3"/>
</dbReference>
<accession>A0A5E4MKU4</accession>
<proteinExistence type="predicted"/>
<keyword evidence="7 9" id="KW-1015">Disulfide bond</keyword>
<dbReference type="PROSITE" id="PS50287">
    <property type="entry name" value="SRCR_2"/>
    <property type="match status" value="3"/>
</dbReference>
<evidence type="ECO:0000313" key="15">
    <source>
        <dbReference type="Proteomes" id="UP000325440"/>
    </source>
</evidence>
<evidence type="ECO:0000256" key="3">
    <source>
        <dbReference type="ARBA" id="ARBA00022729"/>
    </source>
</evidence>
<evidence type="ECO:0000256" key="4">
    <source>
        <dbReference type="ARBA" id="ARBA00022737"/>
    </source>
</evidence>
<dbReference type="PANTHER" id="PTHR47653:SF1">
    <property type="entry name" value="DELETED IN MALIGNANT BRAIN TUMORS 1 PROTEIN"/>
    <property type="match status" value="1"/>
</dbReference>
<protein>
    <submittedName>
        <fullName evidence="14">C-type lectin fold,SRCR domain,CUB domain,Pectin lyase fold,SRCR-like domain,Parallel beta-helix repeat,C</fullName>
    </submittedName>
</protein>
<dbReference type="SUPFAM" id="SSF56487">
    <property type="entry name" value="SRCR-like"/>
    <property type="match status" value="3"/>
</dbReference>
<evidence type="ECO:0000256" key="6">
    <source>
        <dbReference type="ARBA" id="ARBA00023136"/>
    </source>
</evidence>
<evidence type="ECO:0000256" key="9">
    <source>
        <dbReference type="PROSITE-ProRule" id="PRU00196"/>
    </source>
</evidence>
<keyword evidence="14" id="KW-0430">Lectin</keyword>
<sequence length="2748" mass="309231">MVQLLGLVQFINLFVVHAYANDYSWSNELKSTKGYTEWSGGIVANHHRLKADESPYFVLNNVVIEDTGQLIIDPGVTLKFSPKTGITIKGSIVANGDAHNKIVMTSSTNIEDLDDGLSQSSSNIRLVDGPSIQAGRLQLFYKGGWRSICTSTQWNNADLQTTCRHLGYRGGKFLRWMEPKTDKLYTRLMLSNLQCKGIENNLISCKGWENKKLGSGSCDFKQDIAIECQPYYENSYAVKSYWKGLKFEKAQFKKSLIHYNTLYQPISLSELSHVILTYAGVGAEYKTTSAIEVNGVPPSLKNVSILHSAYNGINITTSDSILDLHDCIIKNNRGHGIFMNSSFGQLSLTKTLVSNNKGDGIHVVQGSIDNDLLSNVNELCSLPTTTSQTFPVLVSIQQNSYNAKQINCYKSLFTKIGQILTVNIEHTNSHELENNSYLNIYDGEVSSPDRLLATIYVHNNTIPQSVTSRRNNILIEFVAPARTNVFGLLRVTSGFVKWHSVNISESILSDNIGSGLFIENLYSAVSIFNSSVNNNSGSAGVNVFNGSSDITILGSKIMYNNGFGILTNNNGGIRNVTYSLIKSNSGPGMAVRLLDKSISNIAQKTILTYSEITNNSVEIDGWCRGKSQINVTENLFSFSIYALEIKSCIERKAETTNVIISYNEFSYNKKLAILIKPMLNMDAILEFNRFKKQEHGCILIRNEHFDEDFDESPSTALLKNNEFYDNSGSYVVNLGLSTYSQLHNLLFTWNYLKNNKIIQPFKLISRNKVSAVIVVASSNVLVTRNIIENPLSNYEIGVQLEDQSLIVNTTYNWLGNTDDHFIINRLFHRRDRYNLAKIEFVPFLLHPTNPGTTSIMPVTTVVTKLYKEPNDFGGEVDGLETVSSGEYVVTRDINVASSGKLIIYPDVTLKFNPGVGIMVAGKLEARGRSLDNIKFTLHENLNSISNESISPTHVRLVAGRTFNEGRLQVYSVELNTWGSVCNYGWTIENAALVCRQMGLVLNPADWKVDVPIADPSEPILFTNVTCSDEDVDLINCKVEKVIDSEQSCDHSKDVAFRCEQPGWSGLRLGVLADTCNLQFITIEKAGLFDYITNEFGPALQVDLNRHTFEGIRVTENAGNGVEVIYSDLYSSLSYIRNSEFSGNKGAGIFFKQFGLTIEDSRIERNKYGIQHDSSISIDKQRELAGWFKPFATSSYQYKPVLLPYDQSNFQIDLKPNEFRYIITKQISSQLIEPVQSKIVFQCTRINYVVGIQMLNTPHNNTSEKILIRNIHSNKINDNILWSSNRDVGIFPTQSSSNGIMLNYNSGINPLGNIVLLISCVPATIYKGLLVQPEPTLFVTKTAIKSNEVGVFVKYYSEFMSAESHKYNNKPKKGQYYLRALNETLYLYDCDISYNKNEGLLISEIEPFSFPFNHLNKSHIHINVSSSILADNGQIISHHCKNTQNSLNVFKLELFGNSFERNLKDGIQLTLPYLYSYNENLTHIVIIDNNTFIHNSNLRVNIGGHFTKLNITRNIIQNNICKDGLIMITGMEKYMLIWKNIISSNTGDFMIMFNIKSQCEIMSSVFALFRENMFKSNSRSFTTRSNSALIIFDGIQNVKIDRNLMSSSNTMNYNIIAGLHTSRTSNAINMANNWWGSLDVKRIKDLIFDFDDWNNNAVTVFTPFLIDDSFDASLSMTWEDNLRISNGVLGGTISESLTIAPQENPYLVLSDITVMPSVTLTILPGTTLEFAPNVGILVLGSMIAKGYTGGEITFKPINKVILSHAHNLKSRPTIRLNHVKNVDDLNTNMYGFLEIWNSTLMQWLPTCDRSFTEANAKVVCKEIGSNSSTLNNWFTWKKHYYNESQMVVAAQSWPQHFRCSGNENYFMDCPILNFADEFLSCDWNDESFVFVYCTQSILSKNQQHWGGIRFANNDFEVNDYAEYLHDDENHGLKSNIQSQLQYVQVEGAGVLHNKLSPAVLIIGKSPYINSINVTNSASDGISVITFKHQNIHLFSNWFENNTGFGINIISLTGEGQENLESSFDVLKQVNLPRDTFGLLDMCDSIKDIVVYERMIIHFKYGDQPLSCIKIFRSDLGSKSLGLRLLQLNLAHETDHISIYDGILYNKTSEILRLVKSPKSQRRRFIKSTFGSISLKVAAQAASSRIYGFIAEIVTLPIAAIGFDRNTEHNISYSVINNNFMGAINYACAGEVNPHISIAWNKITNNCQHIPNSNISTCDMPIQLQLQNTQSLQLHNNLVMKNQGGLKVTADSSGYATTLQANIHNNLFAENVNLPVLNITGVRVAPQQHITMYRNFFSDNIAPYENIIELVQVISNFTFNYVFGNIGFHILKMSGFQGIRLPLQSSTSHNGFYWNEATNIQNKGTILALSNGQYYIHNIFYDPENNYEIIAATSNNRSHDYIYAIDGSVDARHNYWGFNDSIAVYGRIKDYKDEIDLMPVDVIPYYLSNKTILESEKCPPPWILMPTSNTCYGYIAVPMTFNEAKTFCMTMNASVPFITGDYANIRRTLQLQIFDYGLIWVQHIGYIGQCTALGFNTIHTNLECASRNAFICEMDPQVIINPLKWRDDIVNIAVTGLLFGCFICVASVLCCWWTKSKRRQVQRLNRRNSIRQSLTSLRSLSLSQPAFSDLNYRRKPMIDNISGFNTISTKANGSSDSIIKSQFNSSVDEYEPSDLYEVHNINDPIHIENEYDLAYKNKGFRDNSTFASTVGIWTDNSRGVYSSTEVLETNLDQPPSPPPRSHSQPLETSM</sequence>
<dbReference type="InterPro" id="IPR011050">
    <property type="entry name" value="Pectin_lyase_fold/virulence"/>
</dbReference>
<keyword evidence="14" id="KW-0456">Lyase</keyword>
<evidence type="ECO:0000259" key="13">
    <source>
        <dbReference type="PROSITE" id="PS50287"/>
    </source>
</evidence>
<feature type="domain" description="SRCR" evidence="13">
    <location>
        <begin position="954"/>
        <end position="1059"/>
    </location>
</feature>
<keyword evidence="4" id="KW-0677">Repeat</keyword>
<evidence type="ECO:0000313" key="14">
    <source>
        <dbReference type="EMBL" id="VVC30466.1"/>
    </source>
</evidence>
<dbReference type="PANTHER" id="PTHR47653">
    <property type="entry name" value="PROTEIN BARK BEETLE"/>
    <property type="match status" value="1"/>
</dbReference>
<dbReference type="GO" id="GO:0016829">
    <property type="term" value="F:lyase activity"/>
    <property type="evidence" value="ECO:0007669"/>
    <property type="project" value="UniProtKB-KW"/>
</dbReference>
<feature type="transmembrane region" description="Helical" evidence="11">
    <location>
        <begin position="2567"/>
        <end position="2591"/>
    </location>
</feature>
<feature type="compositionally biased region" description="Low complexity" evidence="10">
    <location>
        <begin position="2739"/>
        <end position="2748"/>
    </location>
</feature>
<keyword evidence="2 11" id="KW-0812">Transmembrane</keyword>
<comment type="subcellular location">
    <subcellularLocation>
        <location evidence="1">Membrane</location>
        <topology evidence="1">Single-pass membrane protein</topology>
    </subcellularLocation>
</comment>
<feature type="disulfide bond" evidence="9">
    <location>
        <begin position="195"/>
        <end position="205"/>
    </location>
</feature>
<feature type="domain" description="SRCR" evidence="13">
    <location>
        <begin position="124"/>
        <end position="229"/>
    </location>
</feature>
<dbReference type="Pfam" id="PF00530">
    <property type="entry name" value="SRCR"/>
    <property type="match status" value="3"/>
</dbReference>
<dbReference type="SUPFAM" id="SSF51126">
    <property type="entry name" value="Pectin lyase-like"/>
    <property type="match status" value="1"/>
</dbReference>
<dbReference type="InterPro" id="IPR036772">
    <property type="entry name" value="SRCR-like_dom_sf"/>
</dbReference>
<dbReference type="GO" id="GO:0030246">
    <property type="term" value="F:carbohydrate binding"/>
    <property type="evidence" value="ECO:0007669"/>
    <property type="project" value="UniProtKB-KW"/>
</dbReference>
<dbReference type="InterPro" id="IPR001190">
    <property type="entry name" value="SRCR"/>
</dbReference>
<feature type="chain" id="PRO_5023040918" evidence="12">
    <location>
        <begin position="21"/>
        <end position="2748"/>
    </location>
</feature>
<dbReference type="EMBL" id="CABPRJ010000519">
    <property type="protein sequence ID" value="VVC30466.1"/>
    <property type="molecule type" value="Genomic_DNA"/>
</dbReference>
<keyword evidence="5 11" id="KW-1133">Transmembrane helix</keyword>
<evidence type="ECO:0000256" key="7">
    <source>
        <dbReference type="ARBA" id="ARBA00023157"/>
    </source>
</evidence>
<dbReference type="Proteomes" id="UP000325440">
    <property type="component" value="Unassembled WGS sequence"/>
</dbReference>
<evidence type="ECO:0000256" key="11">
    <source>
        <dbReference type="SAM" id="Phobius"/>
    </source>
</evidence>
<evidence type="ECO:0000256" key="5">
    <source>
        <dbReference type="ARBA" id="ARBA00022989"/>
    </source>
</evidence>
<dbReference type="InterPro" id="IPR016186">
    <property type="entry name" value="C-type_lectin-like/link_sf"/>
</dbReference>
<dbReference type="InterPro" id="IPR053243">
    <property type="entry name" value="SJ_maturation_regulator"/>
</dbReference>
<feature type="region of interest" description="Disordered" evidence="10">
    <location>
        <begin position="2726"/>
        <end position="2748"/>
    </location>
</feature>
<feature type="signal peptide" evidence="12">
    <location>
        <begin position="1"/>
        <end position="20"/>
    </location>
</feature>
<dbReference type="InterPro" id="IPR016187">
    <property type="entry name" value="CTDL_fold"/>
</dbReference>
<dbReference type="Pfam" id="PF13229">
    <property type="entry name" value="Beta_helix"/>
    <property type="match status" value="2"/>
</dbReference>
<evidence type="ECO:0000256" key="1">
    <source>
        <dbReference type="ARBA" id="ARBA00004167"/>
    </source>
</evidence>
<dbReference type="GO" id="GO:0045217">
    <property type="term" value="P:cell-cell junction maintenance"/>
    <property type="evidence" value="ECO:0007669"/>
    <property type="project" value="TreeGrafter"/>
</dbReference>
<dbReference type="InterPro" id="IPR039448">
    <property type="entry name" value="Beta_helix"/>
</dbReference>
<comment type="caution">
    <text evidence="9">Lacks conserved residue(s) required for the propagation of feature annotation.</text>
</comment>
<evidence type="ECO:0000256" key="10">
    <source>
        <dbReference type="SAM" id="MobiDB-lite"/>
    </source>
</evidence>
<reference evidence="14 15" key="1">
    <citation type="submission" date="2019-08" db="EMBL/GenBank/DDBJ databases">
        <authorList>
            <person name="Alioto T."/>
            <person name="Alioto T."/>
            <person name="Gomez Garrido J."/>
        </authorList>
    </citation>
    <scope>NUCLEOTIDE SEQUENCE [LARGE SCALE GENOMIC DNA]</scope>
</reference>
<keyword evidence="6 11" id="KW-0472">Membrane</keyword>
<keyword evidence="15" id="KW-1185">Reference proteome</keyword>
<feature type="domain" description="SRCR" evidence="13">
    <location>
        <begin position="1773"/>
        <end position="1893"/>
    </location>
</feature>
<feature type="disulfide bond" evidence="9">
    <location>
        <begin position="1026"/>
        <end position="1036"/>
    </location>
</feature>